<feature type="compositionally biased region" description="Basic and acidic residues" evidence="1">
    <location>
        <begin position="154"/>
        <end position="166"/>
    </location>
</feature>
<dbReference type="Pfam" id="PF11740">
    <property type="entry name" value="KfrA_N"/>
    <property type="match status" value="1"/>
</dbReference>
<feature type="region of interest" description="Disordered" evidence="1">
    <location>
        <begin position="154"/>
        <end position="210"/>
    </location>
</feature>
<dbReference type="RefSeq" id="WP_093966426.1">
    <property type="nucleotide sequence ID" value="NZ_FXYE01000001.1"/>
</dbReference>
<feature type="domain" description="KfrA N-terminal DNA-binding" evidence="2">
    <location>
        <begin position="11"/>
        <end position="121"/>
    </location>
</feature>
<dbReference type="EMBL" id="FXYE01000001">
    <property type="protein sequence ID" value="SMX34403.1"/>
    <property type="molecule type" value="Genomic_DNA"/>
</dbReference>
<organism evidence="3 4">
    <name type="scientific">Actibacterium lipolyticum</name>
    <dbReference type="NCBI Taxonomy" id="1524263"/>
    <lineage>
        <taxon>Bacteria</taxon>
        <taxon>Pseudomonadati</taxon>
        <taxon>Pseudomonadota</taxon>
        <taxon>Alphaproteobacteria</taxon>
        <taxon>Rhodobacterales</taxon>
        <taxon>Roseobacteraceae</taxon>
        <taxon>Actibacterium</taxon>
    </lineage>
</organism>
<evidence type="ECO:0000256" key="1">
    <source>
        <dbReference type="SAM" id="MobiDB-lite"/>
    </source>
</evidence>
<accession>A0A238JV71</accession>
<proteinExistence type="predicted"/>
<evidence type="ECO:0000313" key="4">
    <source>
        <dbReference type="Proteomes" id="UP000202922"/>
    </source>
</evidence>
<evidence type="ECO:0000313" key="3">
    <source>
        <dbReference type="EMBL" id="SMX34403.1"/>
    </source>
</evidence>
<name>A0A238JV71_9RHOB</name>
<dbReference type="AlphaFoldDB" id="A0A238JV71"/>
<keyword evidence="4" id="KW-1185">Reference proteome</keyword>
<evidence type="ECO:0000259" key="2">
    <source>
        <dbReference type="Pfam" id="PF11740"/>
    </source>
</evidence>
<gene>
    <name evidence="3" type="ORF">COL8621_01292</name>
</gene>
<reference evidence="4" key="1">
    <citation type="submission" date="2017-05" db="EMBL/GenBank/DDBJ databases">
        <authorList>
            <person name="Rodrigo-Torres L."/>
            <person name="Arahal R. D."/>
            <person name="Lucena T."/>
        </authorList>
    </citation>
    <scope>NUCLEOTIDE SEQUENCE [LARGE SCALE GENOMIC DNA]</scope>
    <source>
        <strain evidence="4">CECT 8621</strain>
    </source>
</reference>
<dbReference type="Proteomes" id="UP000202922">
    <property type="component" value="Unassembled WGS sequence"/>
</dbReference>
<sequence>MAQKSNKSMETRVREAIKKLEEKGEDITNAKVRALTGGSFRDVSPVVKKLKAELEEKARVERATPDMPEDVLDAVTELWTLAWARADETAAAERRGHAVEIDKLKAEVVEQEEAVEIVEAERDQAEKRAEVAEAKNAELSEKLQETQLQVAELKGRLAERHSDVVQRTKASPTEIKRAKMNKAPINKEEQPDMFPSPAQSKERQPPVAAK</sequence>
<protein>
    <recommendedName>
        <fullName evidence="2">KfrA N-terminal DNA-binding domain-containing protein</fullName>
    </recommendedName>
</protein>
<dbReference type="InterPro" id="IPR021104">
    <property type="entry name" value="KfrA_DNA-bd_N"/>
</dbReference>